<dbReference type="Proteomes" id="UP001595765">
    <property type="component" value="Unassembled WGS sequence"/>
</dbReference>
<dbReference type="RefSeq" id="WP_386432815.1">
    <property type="nucleotide sequence ID" value="NZ_JBHSBB010000014.1"/>
</dbReference>
<protein>
    <submittedName>
        <fullName evidence="1">Uncharacterized protein</fullName>
    </submittedName>
</protein>
<evidence type="ECO:0000313" key="1">
    <source>
        <dbReference type="EMBL" id="MFC4034538.1"/>
    </source>
</evidence>
<evidence type="ECO:0000313" key="2">
    <source>
        <dbReference type="Proteomes" id="UP001595765"/>
    </source>
</evidence>
<gene>
    <name evidence="1" type="ORF">ACFO3J_24120</name>
</gene>
<organism evidence="1 2">
    <name type="scientific">Streptomyces polygonati</name>
    <dbReference type="NCBI Taxonomy" id="1617087"/>
    <lineage>
        <taxon>Bacteria</taxon>
        <taxon>Bacillati</taxon>
        <taxon>Actinomycetota</taxon>
        <taxon>Actinomycetes</taxon>
        <taxon>Kitasatosporales</taxon>
        <taxon>Streptomycetaceae</taxon>
        <taxon>Streptomyces</taxon>
    </lineage>
</organism>
<name>A0ABV8HR55_9ACTN</name>
<keyword evidence="2" id="KW-1185">Reference proteome</keyword>
<proteinExistence type="predicted"/>
<reference evidence="2" key="1">
    <citation type="journal article" date="2019" name="Int. J. Syst. Evol. Microbiol.">
        <title>The Global Catalogue of Microorganisms (GCM) 10K type strain sequencing project: providing services to taxonomists for standard genome sequencing and annotation.</title>
        <authorList>
            <consortium name="The Broad Institute Genomics Platform"/>
            <consortium name="The Broad Institute Genome Sequencing Center for Infectious Disease"/>
            <person name="Wu L."/>
            <person name="Ma J."/>
        </authorList>
    </citation>
    <scope>NUCLEOTIDE SEQUENCE [LARGE SCALE GENOMIC DNA]</scope>
    <source>
        <strain evidence="2">CGMCC 4.7237</strain>
    </source>
</reference>
<sequence length="181" mass="19739">MPTDIDALLKKAKPRETTVAVYLDGATGAEIERLERQLAQVGADEWAPSLADTDLRRPIAEKIAAARRKLRASEAEFRFRALPDWSDDPEVKTWSDLLAAHPPENPAEVVFNVKTFPRVLISACAIDPVMTPEQVDRLFAVINQAQRDAVFQAAYDANTEASSVPFSVSASAILAAHGDGK</sequence>
<accession>A0ABV8HR55</accession>
<dbReference type="EMBL" id="JBHSBB010000014">
    <property type="protein sequence ID" value="MFC4034538.1"/>
    <property type="molecule type" value="Genomic_DNA"/>
</dbReference>
<comment type="caution">
    <text evidence="1">The sequence shown here is derived from an EMBL/GenBank/DDBJ whole genome shotgun (WGS) entry which is preliminary data.</text>
</comment>